<gene>
    <name evidence="2" type="ORF">BP01DRAFT_213811</name>
</gene>
<keyword evidence="3" id="KW-1185">Reference proteome</keyword>
<evidence type="ECO:0000256" key="1">
    <source>
        <dbReference type="SAM" id="MobiDB-lite"/>
    </source>
</evidence>
<proteinExistence type="predicted"/>
<accession>A0A318ZTP0</accession>
<feature type="compositionally biased region" description="Polar residues" evidence="1">
    <location>
        <begin position="177"/>
        <end position="188"/>
    </location>
</feature>
<dbReference type="GeneID" id="37072327"/>
<evidence type="ECO:0000313" key="3">
    <source>
        <dbReference type="Proteomes" id="UP000248349"/>
    </source>
</evidence>
<sequence>MASAVKRPLGRVRKHDAPAPLHERWGDVGITVPTEGSWNQYEDHHDLSLRKGACDSSYVLSSLHRGHHEETTPLTDHPQHTARPSSLSIKALNPRRLSVRLTSRSKPLHDYPEEHVQQPTTKAERRRSQFAYRPIQQDYPAEIAEKTSYSEPRSPRFTYIPAGNQFPEELRAPSPQPQYSRRASSCTPSDEDFKERRSRLRSRQTHLEDTFSNLSIENAHRHNRESRSLASLRRSEASSSRRTSASVERSLRFSTEKRVTRLGKYMTTAMVPNPDQLYD</sequence>
<feature type="region of interest" description="Disordered" evidence="1">
    <location>
        <begin position="67"/>
        <end position="87"/>
    </location>
</feature>
<dbReference type="Proteomes" id="UP000248349">
    <property type="component" value="Unassembled WGS sequence"/>
</dbReference>
<dbReference type="RefSeq" id="XP_025433332.1">
    <property type="nucleotide sequence ID" value="XM_025571099.1"/>
</dbReference>
<feature type="region of interest" description="Disordered" evidence="1">
    <location>
        <begin position="102"/>
        <end position="249"/>
    </location>
</feature>
<feature type="compositionally biased region" description="Low complexity" evidence="1">
    <location>
        <begin position="228"/>
        <end position="248"/>
    </location>
</feature>
<dbReference type="AlphaFoldDB" id="A0A318ZTP0"/>
<name>A0A318ZTP0_9EURO</name>
<dbReference type="OrthoDB" id="4148828at2759"/>
<evidence type="ECO:0000313" key="2">
    <source>
        <dbReference type="EMBL" id="PYH47350.1"/>
    </source>
</evidence>
<reference evidence="2 3" key="1">
    <citation type="submission" date="2016-12" db="EMBL/GenBank/DDBJ databases">
        <title>The genomes of Aspergillus section Nigri reveals drivers in fungal speciation.</title>
        <authorList>
            <consortium name="DOE Joint Genome Institute"/>
            <person name="Vesth T.C."/>
            <person name="Nybo J."/>
            <person name="Theobald S."/>
            <person name="Brandl J."/>
            <person name="Frisvad J.C."/>
            <person name="Nielsen K.F."/>
            <person name="Lyhne E.K."/>
            <person name="Kogle M.E."/>
            <person name="Kuo A."/>
            <person name="Riley R."/>
            <person name="Clum A."/>
            <person name="Nolan M."/>
            <person name="Lipzen A."/>
            <person name="Salamov A."/>
            <person name="Henrissat B."/>
            <person name="Wiebenga A."/>
            <person name="De Vries R.P."/>
            <person name="Grigoriev I.V."/>
            <person name="Mortensen U.H."/>
            <person name="Andersen M.R."/>
            <person name="Baker S.E."/>
        </authorList>
    </citation>
    <scope>NUCLEOTIDE SEQUENCE [LARGE SCALE GENOMIC DNA]</scope>
    <source>
        <strain evidence="2 3">JOP 1030-1</strain>
    </source>
</reference>
<protein>
    <submittedName>
        <fullName evidence="2">Uncharacterized protein</fullName>
    </submittedName>
</protein>
<dbReference type="EMBL" id="KZ821224">
    <property type="protein sequence ID" value="PYH47350.1"/>
    <property type="molecule type" value="Genomic_DNA"/>
</dbReference>
<organism evidence="2 3">
    <name type="scientific">Aspergillus saccharolyticus JOP 1030-1</name>
    <dbReference type="NCBI Taxonomy" id="1450539"/>
    <lineage>
        <taxon>Eukaryota</taxon>
        <taxon>Fungi</taxon>
        <taxon>Dikarya</taxon>
        <taxon>Ascomycota</taxon>
        <taxon>Pezizomycotina</taxon>
        <taxon>Eurotiomycetes</taxon>
        <taxon>Eurotiomycetidae</taxon>
        <taxon>Eurotiales</taxon>
        <taxon>Aspergillaceae</taxon>
        <taxon>Aspergillus</taxon>
        <taxon>Aspergillus subgen. Circumdati</taxon>
    </lineage>
</organism>
<feature type="compositionally biased region" description="Basic and acidic residues" evidence="1">
    <location>
        <begin position="107"/>
        <end position="127"/>
    </location>
</feature>